<evidence type="ECO:0000313" key="3">
    <source>
        <dbReference type="Proteomes" id="UP001597216"/>
    </source>
</evidence>
<dbReference type="RefSeq" id="WP_377354565.1">
    <property type="nucleotide sequence ID" value="NZ_JBHTLQ010000060.1"/>
</dbReference>
<proteinExistence type="predicted"/>
<sequence>MTAILYPVATSPERALDASLGAAVRESEARRLAGEPVAFVAGQVGPDFESREAALDAYPGWVDDERPATRVQILPEHRFCQLVEAIPGRRPPPTISPVNRDGRRWPTPPHPPRTIWRLMVTYWRPVSAAPGPVAEPVHPQARKARRSKAAKAAPETLNAMAHQPLRAIKPQQPLDIGLFEVRLPENPNLVMPDE</sequence>
<name>A0ABW3T6Y9_9CAUL</name>
<reference evidence="3" key="1">
    <citation type="journal article" date="2019" name="Int. J. Syst. Evol. Microbiol.">
        <title>The Global Catalogue of Microorganisms (GCM) 10K type strain sequencing project: providing services to taxonomists for standard genome sequencing and annotation.</title>
        <authorList>
            <consortium name="The Broad Institute Genomics Platform"/>
            <consortium name="The Broad Institute Genome Sequencing Center for Infectious Disease"/>
            <person name="Wu L."/>
            <person name="Ma J."/>
        </authorList>
    </citation>
    <scope>NUCLEOTIDE SEQUENCE [LARGE SCALE GENOMIC DNA]</scope>
    <source>
        <strain evidence="3">CCUG 55074</strain>
    </source>
</reference>
<organism evidence="2 3">
    <name type="scientific">Phenylobacterium conjunctum</name>
    <dbReference type="NCBI Taxonomy" id="1298959"/>
    <lineage>
        <taxon>Bacteria</taxon>
        <taxon>Pseudomonadati</taxon>
        <taxon>Pseudomonadota</taxon>
        <taxon>Alphaproteobacteria</taxon>
        <taxon>Caulobacterales</taxon>
        <taxon>Caulobacteraceae</taxon>
        <taxon>Phenylobacterium</taxon>
    </lineage>
</organism>
<dbReference type="Proteomes" id="UP001597216">
    <property type="component" value="Unassembled WGS sequence"/>
</dbReference>
<keyword evidence="3" id="KW-1185">Reference proteome</keyword>
<comment type="caution">
    <text evidence="2">The sequence shown here is derived from an EMBL/GenBank/DDBJ whole genome shotgun (WGS) entry which is preliminary data.</text>
</comment>
<feature type="region of interest" description="Disordered" evidence="1">
    <location>
        <begin position="133"/>
        <end position="163"/>
    </location>
</feature>
<accession>A0ABW3T6Y9</accession>
<evidence type="ECO:0000313" key="2">
    <source>
        <dbReference type="EMBL" id="MFD1192490.1"/>
    </source>
</evidence>
<protein>
    <submittedName>
        <fullName evidence="2">Uncharacterized protein</fullName>
    </submittedName>
</protein>
<evidence type="ECO:0000256" key="1">
    <source>
        <dbReference type="SAM" id="MobiDB-lite"/>
    </source>
</evidence>
<dbReference type="EMBL" id="JBHTLQ010000060">
    <property type="protein sequence ID" value="MFD1192490.1"/>
    <property type="molecule type" value="Genomic_DNA"/>
</dbReference>
<feature type="region of interest" description="Disordered" evidence="1">
    <location>
        <begin position="90"/>
        <end position="109"/>
    </location>
</feature>
<gene>
    <name evidence="2" type="ORF">ACFQ27_18010</name>
</gene>
<feature type="compositionally biased region" description="Basic residues" evidence="1">
    <location>
        <begin position="140"/>
        <end position="149"/>
    </location>
</feature>